<dbReference type="PANTHER" id="PTHR43353">
    <property type="entry name" value="SUCCINATE-SEMIALDEHYDE DEHYDROGENASE, MITOCHONDRIAL"/>
    <property type="match status" value="1"/>
</dbReference>
<evidence type="ECO:0000256" key="2">
    <source>
        <dbReference type="ARBA" id="ARBA00023002"/>
    </source>
</evidence>
<feature type="active site" evidence="4">
    <location>
        <position position="253"/>
    </location>
</feature>
<dbReference type="GO" id="GO:0004777">
    <property type="term" value="F:succinate-semialdehyde dehydrogenase (NAD+) activity"/>
    <property type="evidence" value="ECO:0007669"/>
    <property type="project" value="TreeGrafter"/>
</dbReference>
<dbReference type="InterPro" id="IPR016162">
    <property type="entry name" value="Ald_DH_N"/>
</dbReference>
<dbReference type="InterPro" id="IPR050740">
    <property type="entry name" value="Aldehyde_DH_Superfamily"/>
</dbReference>
<dbReference type="GO" id="GO:0009450">
    <property type="term" value="P:gamma-aminobutyric acid catabolic process"/>
    <property type="evidence" value="ECO:0007669"/>
    <property type="project" value="InterPro"/>
</dbReference>
<dbReference type="InterPro" id="IPR015590">
    <property type="entry name" value="Aldehyde_DH_dom"/>
</dbReference>
<dbReference type="InterPro" id="IPR010102">
    <property type="entry name" value="Succ_semiAld_DH"/>
</dbReference>
<dbReference type="InterPro" id="IPR016160">
    <property type="entry name" value="Ald_DH_CS_CYS"/>
</dbReference>
<evidence type="ECO:0000256" key="5">
    <source>
        <dbReference type="RuleBase" id="RU003345"/>
    </source>
</evidence>
<dbReference type="STRING" id="1921510.BSL82_08285"/>
<dbReference type="Proteomes" id="UP000182063">
    <property type="component" value="Chromosome"/>
</dbReference>
<dbReference type="Gene3D" id="3.40.605.10">
    <property type="entry name" value="Aldehyde Dehydrogenase, Chain A, domain 1"/>
    <property type="match status" value="1"/>
</dbReference>
<evidence type="ECO:0000259" key="6">
    <source>
        <dbReference type="Pfam" id="PF00171"/>
    </source>
</evidence>
<dbReference type="GO" id="GO:0005829">
    <property type="term" value="C:cytosol"/>
    <property type="evidence" value="ECO:0007669"/>
    <property type="project" value="TreeGrafter"/>
</dbReference>
<gene>
    <name evidence="7" type="primary">gabD</name>
    <name evidence="7" type="ORF">BSL82_08285</name>
</gene>
<dbReference type="FunFam" id="3.40.605.10:FF:000026">
    <property type="entry name" value="Aldehyde dehydrogenase, putative"/>
    <property type="match status" value="1"/>
</dbReference>
<dbReference type="RefSeq" id="WP_072596857.1">
    <property type="nucleotide sequence ID" value="NZ_CP018221.1"/>
</dbReference>
<dbReference type="SUPFAM" id="SSF53720">
    <property type="entry name" value="ALDH-like"/>
    <property type="match status" value="1"/>
</dbReference>
<evidence type="ECO:0000313" key="7">
    <source>
        <dbReference type="EMBL" id="API59309.1"/>
    </source>
</evidence>
<dbReference type="Pfam" id="PF00171">
    <property type="entry name" value="Aldedh"/>
    <property type="match status" value="1"/>
</dbReference>
<evidence type="ECO:0000313" key="8">
    <source>
        <dbReference type="Proteomes" id="UP000182063"/>
    </source>
</evidence>
<dbReference type="KEGG" id="sphj:BSL82_08285"/>
<comment type="similarity">
    <text evidence="1 5">Belongs to the aldehyde dehydrogenase family.</text>
</comment>
<dbReference type="PROSITE" id="PS00070">
    <property type="entry name" value="ALDEHYDE_DEHYDR_CYS"/>
    <property type="match status" value="1"/>
</dbReference>
<dbReference type="AlphaFoldDB" id="A0A1L3ZUR4"/>
<dbReference type="NCBIfam" id="TIGR01780">
    <property type="entry name" value="SSADH"/>
    <property type="match status" value="1"/>
</dbReference>
<evidence type="ECO:0000256" key="4">
    <source>
        <dbReference type="PROSITE-ProRule" id="PRU10007"/>
    </source>
</evidence>
<protein>
    <submittedName>
        <fullName evidence="7">Succinate-semialdehyde dehydrogenase (NADP(+))</fullName>
    </submittedName>
</protein>
<sequence length="480" mass="50616">MSDTPLLRESCYIDGKWVKADGGGTIAVTDPATGARIGAVPDMGEAETRRAIEAAHAAMPGWVALTAKERATILRRLHDLMMTHQEELARLLTREQGKSLAEARGEIAYAASFIEWFAEEGRRVYGDVIPSHAADKRIVVLKQPVGVVAAITPWNFPSAMITRKIAPALAAGCAVVLKPASETPFSALALAALAEEAGLPAGLFNVITGGSRAIGGELTGSPLVRKLSFTGSTEVGRLLLGQCAPTIKKASMELGGNAPFIVFDDADVDAAVEGALASKYRNSGQTCVCTNRFYVQAGVHDAFVAKLAERSRALKVGNGFDDGTQIGPLINPAAVEKVEQHVADATAKGAVVLAGGHRHKLGGSFFEPTVLSGVTQDMLIAREETFGPVAGVIRFETEADAIALANDSEFGLAAYFYARDLGRVWRVAEALETGIVGINTGLISTEVAPFGGVKQSGIGREGSRYGIEDYLETKYLCMGL</sequence>
<keyword evidence="3" id="KW-0558">Oxidation</keyword>
<evidence type="ECO:0000256" key="1">
    <source>
        <dbReference type="ARBA" id="ARBA00009986"/>
    </source>
</evidence>
<dbReference type="PANTHER" id="PTHR43353:SF5">
    <property type="entry name" value="SUCCINATE-SEMIALDEHYDE DEHYDROGENASE, MITOCHONDRIAL"/>
    <property type="match status" value="1"/>
</dbReference>
<dbReference type="InterPro" id="IPR029510">
    <property type="entry name" value="Ald_DH_CS_GLU"/>
</dbReference>
<dbReference type="Gene3D" id="3.40.309.10">
    <property type="entry name" value="Aldehyde Dehydrogenase, Chain A, domain 2"/>
    <property type="match status" value="1"/>
</dbReference>
<dbReference type="OrthoDB" id="9802947at2"/>
<dbReference type="InterPro" id="IPR016163">
    <property type="entry name" value="Ald_DH_C"/>
</dbReference>
<dbReference type="InterPro" id="IPR016161">
    <property type="entry name" value="Ald_DH/histidinol_DH"/>
</dbReference>
<proteinExistence type="inferred from homology"/>
<dbReference type="FunFam" id="3.40.309.10:FF:000004">
    <property type="entry name" value="Succinate-semialdehyde dehydrogenase I"/>
    <property type="match status" value="1"/>
</dbReference>
<accession>A0A1L3ZUR4</accession>
<dbReference type="FunFam" id="3.40.605.10:FF:000005">
    <property type="entry name" value="Succinate-semialdehyde dehydrogenase I"/>
    <property type="match status" value="1"/>
</dbReference>
<keyword evidence="2 5" id="KW-0560">Oxidoreductase</keyword>
<feature type="domain" description="Aldehyde dehydrogenase" evidence="6">
    <location>
        <begin position="17"/>
        <end position="475"/>
    </location>
</feature>
<organism evidence="7 8">
    <name type="scientific">Tardibacter chloracetimidivorans</name>
    <dbReference type="NCBI Taxonomy" id="1921510"/>
    <lineage>
        <taxon>Bacteria</taxon>
        <taxon>Pseudomonadati</taxon>
        <taxon>Pseudomonadota</taxon>
        <taxon>Alphaproteobacteria</taxon>
        <taxon>Sphingomonadales</taxon>
        <taxon>Sphingomonadaceae</taxon>
        <taxon>Tardibacter</taxon>
    </lineage>
</organism>
<dbReference type="CDD" id="cd07103">
    <property type="entry name" value="ALDH_F5_SSADH_GabD"/>
    <property type="match status" value="1"/>
</dbReference>
<keyword evidence="8" id="KW-1185">Reference proteome</keyword>
<dbReference type="PROSITE" id="PS00687">
    <property type="entry name" value="ALDEHYDE_DEHYDR_GLU"/>
    <property type="match status" value="1"/>
</dbReference>
<reference evidence="8" key="1">
    <citation type="submission" date="2016-11" db="EMBL/GenBank/DDBJ databases">
        <title>Complete Genome Sequence of alachlor-degrading Sphingomonas sp. strain JJ-A5.</title>
        <authorList>
            <person name="Lee H."/>
            <person name="Ka J.-O."/>
        </authorList>
    </citation>
    <scope>NUCLEOTIDE SEQUENCE [LARGE SCALE GENOMIC DNA]</scope>
    <source>
        <strain evidence="8">JJ-A5</strain>
    </source>
</reference>
<evidence type="ECO:0000256" key="3">
    <source>
        <dbReference type="ARBA" id="ARBA00023097"/>
    </source>
</evidence>
<name>A0A1L3ZUR4_9SPHN</name>
<dbReference type="EMBL" id="CP018221">
    <property type="protein sequence ID" value="API59309.1"/>
    <property type="molecule type" value="Genomic_DNA"/>
</dbReference>